<dbReference type="RefSeq" id="WP_044664596.1">
    <property type="nucleotide sequence ID" value="NZ_CDRZ01000101.1"/>
</dbReference>
<dbReference type="AlphaFoldDB" id="A0A0B7MKG0"/>
<keyword evidence="3" id="KW-1185">Reference proteome</keyword>
<protein>
    <submittedName>
        <fullName evidence="2">Carbohydrate binding family 25</fullName>
    </submittedName>
</protein>
<reference evidence="3" key="1">
    <citation type="submission" date="2015-01" db="EMBL/GenBank/DDBJ databases">
        <authorList>
            <person name="Manzoor Shahid"/>
            <person name="Zubair Saima"/>
        </authorList>
    </citation>
    <scope>NUCLEOTIDE SEQUENCE [LARGE SCALE GENOMIC DNA]</scope>
    <source>
        <strain evidence="3">Sp3</strain>
    </source>
</reference>
<sequence length="100" mass="11432">MYNLHPGFSISPVPGRAGETVKIRYHGLLSGAGADQVFLHTGYGTASWQNIYDHRMNKAGNEWEKSIEIERDGQFNFCFKDSADNWDNNNGMNWSYTIKR</sequence>
<accession>A0A0B7MKG0</accession>
<dbReference type="OrthoDB" id="1683298at2"/>
<dbReference type="Proteomes" id="UP000046155">
    <property type="component" value="Unassembled WGS sequence"/>
</dbReference>
<dbReference type="GO" id="GO:2001070">
    <property type="term" value="F:starch binding"/>
    <property type="evidence" value="ECO:0007669"/>
    <property type="project" value="InterPro"/>
</dbReference>
<dbReference type="SMART" id="SM01066">
    <property type="entry name" value="CBM_25"/>
    <property type="match status" value="1"/>
</dbReference>
<evidence type="ECO:0000313" key="3">
    <source>
        <dbReference type="Proteomes" id="UP000046155"/>
    </source>
</evidence>
<dbReference type="EMBL" id="CDRZ01000101">
    <property type="protein sequence ID" value="CEO88441.1"/>
    <property type="molecule type" value="Genomic_DNA"/>
</dbReference>
<dbReference type="InterPro" id="IPR005085">
    <property type="entry name" value="CBM25"/>
</dbReference>
<evidence type="ECO:0000313" key="2">
    <source>
        <dbReference type="EMBL" id="CEO88441.1"/>
    </source>
</evidence>
<name>A0A0B7MKG0_9FIRM</name>
<organism evidence="2 3">
    <name type="scientific">Syntrophaceticus schinkii</name>
    <dbReference type="NCBI Taxonomy" id="499207"/>
    <lineage>
        <taxon>Bacteria</taxon>
        <taxon>Bacillati</taxon>
        <taxon>Bacillota</taxon>
        <taxon>Clostridia</taxon>
        <taxon>Thermoanaerobacterales</taxon>
        <taxon>Thermoanaerobacterales Family III. Incertae Sedis</taxon>
        <taxon>Syntrophaceticus</taxon>
    </lineage>
</organism>
<proteinExistence type="predicted"/>
<evidence type="ECO:0000259" key="1">
    <source>
        <dbReference type="SMART" id="SM01066"/>
    </source>
</evidence>
<dbReference type="InterPro" id="IPR013783">
    <property type="entry name" value="Ig-like_fold"/>
</dbReference>
<feature type="domain" description="Carbohydrate binding module family 25" evidence="1">
    <location>
        <begin position="18"/>
        <end position="99"/>
    </location>
</feature>
<dbReference type="Gene3D" id="2.60.40.10">
    <property type="entry name" value="Immunoglobulins"/>
    <property type="match status" value="1"/>
</dbReference>
<gene>
    <name evidence="2" type="ORF">SSCH_190013</name>
</gene>
<dbReference type="Pfam" id="PF16760">
    <property type="entry name" value="CBM53"/>
    <property type="match status" value="1"/>
</dbReference>